<dbReference type="Gene3D" id="1.10.10.10">
    <property type="entry name" value="Winged helix-like DNA-binding domain superfamily/Winged helix DNA-binding domain"/>
    <property type="match status" value="1"/>
</dbReference>
<evidence type="ECO:0000256" key="1">
    <source>
        <dbReference type="ARBA" id="ARBA00023015"/>
    </source>
</evidence>
<dbReference type="PANTHER" id="PTHR33204:SF38">
    <property type="entry name" value="HTH-TYPE TRANSCRIPTIONAL ACTIVATOR HXLR"/>
    <property type="match status" value="1"/>
</dbReference>
<dbReference type="PANTHER" id="PTHR33204">
    <property type="entry name" value="TRANSCRIPTIONAL REGULATOR, MARR FAMILY"/>
    <property type="match status" value="1"/>
</dbReference>
<dbReference type="PROSITE" id="PS51118">
    <property type="entry name" value="HTH_HXLR"/>
    <property type="match status" value="1"/>
</dbReference>
<dbReference type="STRING" id="1231336.L248_1749"/>
<dbReference type="InterPro" id="IPR036390">
    <property type="entry name" value="WH_DNA-bd_sf"/>
</dbReference>
<keyword evidence="6" id="KW-1185">Reference proteome</keyword>
<dbReference type="EMBL" id="KI271608">
    <property type="protein sequence ID" value="ERL63930.1"/>
    <property type="molecule type" value="Genomic_DNA"/>
</dbReference>
<dbReference type="RefSeq" id="WP_022530755.1">
    <property type="nucleotide sequence ID" value="NZ_KI271608.1"/>
</dbReference>
<evidence type="ECO:0000259" key="4">
    <source>
        <dbReference type="PROSITE" id="PS51118"/>
    </source>
</evidence>
<dbReference type="AlphaFoldDB" id="U4TKP0"/>
<keyword evidence="1" id="KW-0805">Transcription regulation</keyword>
<feature type="domain" description="HTH hxlR-type" evidence="4">
    <location>
        <begin position="20"/>
        <end position="119"/>
    </location>
</feature>
<dbReference type="Proteomes" id="UP000030647">
    <property type="component" value="Unassembled WGS sequence"/>
</dbReference>
<protein>
    <submittedName>
        <fullName evidence="5">HxlR</fullName>
    </submittedName>
</protein>
<dbReference type="Pfam" id="PF01638">
    <property type="entry name" value="HxlR"/>
    <property type="match status" value="1"/>
</dbReference>
<proteinExistence type="predicted"/>
<evidence type="ECO:0000313" key="5">
    <source>
        <dbReference type="EMBL" id="ERL63930.1"/>
    </source>
</evidence>
<dbReference type="SUPFAM" id="SSF46785">
    <property type="entry name" value="Winged helix' DNA-binding domain"/>
    <property type="match status" value="1"/>
</dbReference>
<gene>
    <name evidence="5" type="primary">hxlR</name>
    <name evidence="5" type="ORF">L248_1749</name>
</gene>
<name>U4TKP0_9LACO</name>
<accession>U4TKP0</accession>
<keyword evidence="2" id="KW-0238">DNA-binding</keyword>
<reference evidence="6" key="1">
    <citation type="journal article" date="2013" name="Genome Announc.">
        <title>Whole-Genome Sequencing of Lactobacillus shenzhenensis Strain LY-73T.</title>
        <authorList>
            <person name="Lin Z."/>
            <person name="Liu Z."/>
            <person name="Yang R."/>
            <person name="Zou Y."/>
            <person name="Wan D."/>
            <person name="Chen J."/>
            <person name="Guo M."/>
            <person name="Zhao J."/>
            <person name="Fang C."/>
            <person name="Yang R."/>
            <person name="Liu F."/>
        </authorList>
    </citation>
    <scope>NUCLEOTIDE SEQUENCE [LARGE SCALE GENOMIC DNA]</scope>
    <source>
        <strain evidence="6">LY-73</strain>
    </source>
</reference>
<organism evidence="5 6">
    <name type="scientific">Schleiferilactobacillus shenzhenensis LY-73</name>
    <dbReference type="NCBI Taxonomy" id="1231336"/>
    <lineage>
        <taxon>Bacteria</taxon>
        <taxon>Bacillati</taxon>
        <taxon>Bacillota</taxon>
        <taxon>Bacilli</taxon>
        <taxon>Lactobacillales</taxon>
        <taxon>Lactobacillaceae</taxon>
        <taxon>Schleiferilactobacillus</taxon>
    </lineage>
</organism>
<sequence length="140" mass="15883">MTDVIRKDVQKRLENGDFSCAKELTLSMISGKWKIVILNELGIHGPYRFNELMHLMPRVTHKVLTNQLRELAEDGLITRVEEKAAPVKVFYAITPVGRSLLPIIQAMTDWGEARIQATQIVPRFSLDEAVVAHKEIPAKH</sequence>
<dbReference type="GO" id="GO:0003677">
    <property type="term" value="F:DNA binding"/>
    <property type="evidence" value="ECO:0007669"/>
    <property type="project" value="UniProtKB-KW"/>
</dbReference>
<evidence type="ECO:0000313" key="6">
    <source>
        <dbReference type="Proteomes" id="UP000030647"/>
    </source>
</evidence>
<dbReference type="InterPro" id="IPR036388">
    <property type="entry name" value="WH-like_DNA-bd_sf"/>
</dbReference>
<dbReference type="InterPro" id="IPR002577">
    <property type="entry name" value="HTH_HxlR"/>
</dbReference>
<dbReference type="OrthoDB" id="9791143at2"/>
<dbReference type="eggNOG" id="COG1733">
    <property type="taxonomic scope" value="Bacteria"/>
</dbReference>
<keyword evidence="3" id="KW-0804">Transcription</keyword>
<dbReference type="HOGENOM" id="CLU_111585_5_1_9"/>
<evidence type="ECO:0000256" key="3">
    <source>
        <dbReference type="ARBA" id="ARBA00023163"/>
    </source>
</evidence>
<evidence type="ECO:0000256" key="2">
    <source>
        <dbReference type="ARBA" id="ARBA00023125"/>
    </source>
</evidence>